<dbReference type="PANTHER" id="PTHR46865">
    <property type="entry name" value="OXIDOREDUCTASE-RELATED"/>
    <property type="match status" value="1"/>
</dbReference>
<evidence type="ECO:0000313" key="1">
    <source>
        <dbReference type="EMBL" id="MBG0740182.1"/>
    </source>
</evidence>
<accession>A0A931CKD0</accession>
<comment type="caution">
    <text evidence="1">The sequence shown here is derived from an EMBL/GenBank/DDBJ whole genome shotgun (WGS) entry which is preliminary data.</text>
</comment>
<dbReference type="AlphaFoldDB" id="A0A931CKD0"/>
<dbReference type="InterPro" id="IPR051704">
    <property type="entry name" value="FAD_aromatic-hydroxylase"/>
</dbReference>
<dbReference type="RefSeq" id="WP_196397126.1">
    <property type="nucleotide sequence ID" value="NZ_JADNYM010000015.1"/>
</dbReference>
<reference evidence="1 2" key="1">
    <citation type="submission" date="2020-11" db="EMBL/GenBank/DDBJ databases">
        <title>Arthrobacter antarcticus sp. nov., isolated from Antarctic Soil.</title>
        <authorList>
            <person name="Li J."/>
        </authorList>
    </citation>
    <scope>NUCLEOTIDE SEQUENCE [LARGE SCALE GENOMIC DNA]</scope>
    <source>
        <strain evidence="1 2">Z1-20</strain>
    </source>
</reference>
<protein>
    <submittedName>
        <fullName evidence="1">Uncharacterized protein</fullName>
    </submittedName>
</protein>
<proteinExistence type="predicted"/>
<gene>
    <name evidence="1" type="ORF">IV500_12405</name>
</gene>
<dbReference type="EMBL" id="JADNYM010000015">
    <property type="protein sequence ID" value="MBG0740182.1"/>
    <property type="molecule type" value="Genomic_DNA"/>
</dbReference>
<evidence type="ECO:0000313" key="2">
    <source>
        <dbReference type="Proteomes" id="UP000655366"/>
    </source>
</evidence>
<dbReference type="PANTHER" id="PTHR46865:SF2">
    <property type="entry name" value="MONOOXYGENASE"/>
    <property type="match status" value="1"/>
</dbReference>
<organism evidence="1 2">
    <name type="scientific">Arthrobacter terrae</name>
    <dbReference type="NCBI Taxonomy" id="2935737"/>
    <lineage>
        <taxon>Bacteria</taxon>
        <taxon>Bacillati</taxon>
        <taxon>Actinomycetota</taxon>
        <taxon>Actinomycetes</taxon>
        <taxon>Micrococcales</taxon>
        <taxon>Micrococcaceae</taxon>
        <taxon>Arthrobacter</taxon>
    </lineage>
</organism>
<name>A0A931CKD0_9MICC</name>
<dbReference type="Proteomes" id="UP000655366">
    <property type="component" value="Unassembled WGS sequence"/>
</dbReference>
<keyword evidence="2" id="KW-1185">Reference proteome</keyword>
<sequence>MPDMLDLMAPARNFYFDAVSQIRMPSWTKGRVALVADANGGGLHRTTELTTIGDHRTAFVRYQDGLARLLHSKQDAAVGLGLAFEPKNRLELIAQNTEMRLMGLPKVADIVVEKNFHEAGELPPFPTTDSVS</sequence>